<accession>A0ABU6SI22</accession>
<dbReference type="Proteomes" id="UP001341840">
    <property type="component" value="Unassembled WGS sequence"/>
</dbReference>
<keyword evidence="2" id="KW-1185">Reference proteome</keyword>
<protein>
    <submittedName>
        <fullName evidence="1">Uncharacterized protein</fullName>
    </submittedName>
</protein>
<comment type="caution">
    <text evidence="1">The sequence shown here is derived from an EMBL/GenBank/DDBJ whole genome shotgun (WGS) entry which is preliminary data.</text>
</comment>
<evidence type="ECO:0000313" key="2">
    <source>
        <dbReference type="Proteomes" id="UP001341840"/>
    </source>
</evidence>
<sequence>MMMANQWRRGAQAIYHATSVNRRRKKIERTAAEGRPRRSAFDDVPWNDKLIKLGFLKRPRRREANLNATSQFPSSAVSILSSEFRKQPLPPSPTKNILYHFLLALCCTAAGRTTGSASGTTRLAPLPSSLSSLRHFLSAVLSNKNRIRCSPPFPSGHPIKNHRIRTASISSTKLESIKKYLKTAFSFRPNSALRPHGSPEALPPFL</sequence>
<evidence type="ECO:0000313" key="1">
    <source>
        <dbReference type="EMBL" id="MED6136037.1"/>
    </source>
</evidence>
<dbReference type="EMBL" id="JASCZI010060793">
    <property type="protein sequence ID" value="MED6136037.1"/>
    <property type="molecule type" value="Genomic_DNA"/>
</dbReference>
<name>A0ABU6SI22_9FABA</name>
<organism evidence="1 2">
    <name type="scientific">Stylosanthes scabra</name>
    <dbReference type="NCBI Taxonomy" id="79078"/>
    <lineage>
        <taxon>Eukaryota</taxon>
        <taxon>Viridiplantae</taxon>
        <taxon>Streptophyta</taxon>
        <taxon>Embryophyta</taxon>
        <taxon>Tracheophyta</taxon>
        <taxon>Spermatophyta</taxon>
        <taxon>Magnoliopsida</taxon>
        <taxon>eudicotyledons</taxon>
        <taxon>Gunneridae</taxon>
        <taxon>Pentapetalae</taxon>
        <taxon>rosids</taxon>
        <taxon>fabids</taxon>
        <taxon>Fabales</taxon>
        <taxon>Fabaceae</taxon>
        <taxon>Papilionoideae</taxon>
        <taxon>50 kb inversion clade</taxon>
        <taxon>dalbergioids sensu lato</taxon>
        <taxon>Dalbergieae</taxon>
        <taxon>Pterocarpus clade</taxon>
        <taxon>Stylosanthes</taxon>
    </lineage>
</organism>
<proteinExistence type="predicted"/>
<reference evidence="1 2" key="1">
    <citation type="journal article" date="2023" name="Plants (Basel)">
        <title>Bridging the Gap: Combining Genomics and Transcriptomics Approaches to Understand Stylosanthes scabra, an Orphan Legume from the Brazilian Caatinga.</title>
        <authorList>
            <person name="Ferreira-Neto J.R.C."/>
            <person name="da Silva M.D."/>
            <person name="Binneck E."/>
            <person name="de Melo N.F."/>
            <person name="da Silva R.H."/>
            <person name="de Melo A.L.T.M."/>
            <person name="Pandolfi V."/>
            <person name="Bustamante F.O."/>
            <person name="Brasileiro-Vidal A.C."/>
            <person name="Benko-Iseppon A.M."/>
        </authorList>
    </citation>
    <scope>NUCLEOTIDE SEQUENCE [LARGE SCALE GENOMIC DNA]</scope>
    <source>
        <tissue evidence="1">Leaves</tissue>
    </source>
</reference>
<gene>
    <name evidence="1" type="ORF">PIB30_052299</name>
</gene>